<protein>
    <recommendedName>
        <fullName evidence="5">Thioredoxin domain-containing protein</fullName>
    </recommendedName>
</protein>
<gene>
    <name evidence="3" type="ORF">KC717_05760</name>
</gene>
<dbReference type="InterPro" id="IPR036249">
    <property type="entry name" value="Thioredoxin-like_sf"/>
</dbReference>
<evidence type="ECO:0008006" key="5">
    <source>
        <dbReference type="Google" id="ProtNLM"/>
    </source>
</evidence>
<evidence type="ECO:0000256" key="1">
    <source>
        <dbReference type="SAM" id="MobiDB-lite"/>
    </source>
</evidence>
<accession>A0A955RKT9</accession>
<evidence type="ECO:0000313" key="3">
    <source>
        <dbReference type="EMBL" id="MCA9386126.1"/>
    </source>
</evidence>
<feature type="signal peptide" evidence="2">
    <location>
        <begin position="1"/>
        <end position="26"/>
    </location>
</feature>
<dbReference type="AlphaFoldDB" id="A0A955RKT9"/>
<sequence>MVLKKTVPFTKLLLVGVIGLSMVACTQQTTTEVPTGHSDAVEGRQSPSGKTEEMRTYDTNYINFEQGKFDLAVTSRNEVVLFYNSGDNCDECRDADKSLARQINKFHPRLTVFLIEDATVAAEYGLTNGDNFALVDENGEVVKTWTGDSYQSVLDETNLVDLEVE</sequence>
<dbReference type="Proteomes" id="UP000754563">
    <property type="component" value="Unassembled WGS sequence"/>
</dbReference>
<feature type="chain" id="PRO_5037279502" description="Thioredoxin domain-containing protein" evidence="2">
    <location>
        <begin position="27"/>
        <end position="165"/>
    </location>
</feature>
<reference evidence="3" key="2">
    <citation type="journal article" date="2021" name="Microbiome">
        <title>Successional dynamics and alternative stable states in a saline activated sludge microbial community over 9 years.</title>
        <authorList>
            <person name="Wang Y."/>
            <person name="Ye J."/>
            <person name="Ju F."/>
            <person name="Liu L."/>
            <person name="Boyd J.A."/>
            <person name="Deng Y."/>
            <person name="Parks D.H."/>
            <person name="Jiang X."/>
            <person name="Yin X."/>
            <person name="Woodcroft B.J."/>
            <person name="Tyson G.W."/>
            <person name="Hugenholtz P."/>
            <person name="Polz M.F."/>
            <person name="Zhang T."/>
        </authorList>
    </citation>
    <scope>NUCLEOTIDE SEQUENCE</scope>
    <source>
        <strain evidence="3">HKST-UBA11</strain>
    </source>
</reference>
<dbReference type="Gene3D" id="3.40.30.10">
    <property type="entry name" value="Glutaredoxin"/>
    <property type="match status" value="1"/>
</dbReference>
<reference evidence="3" key="1">
    <citation type="submission" date="2020-04" db="EMBL/GenBank/DDBJ databases">
        <authorList>
            <person name="Zhang T."/>
        </authorList>
    </citation>
    <scope>NUCLEOTIDE SEQUENCE</scope>
    <source>
        <strain evidence="3">HKST-UBA11</strain>
    </source>
</reference>
<dbReference type="PROSITE" id="PS51257">
    <property type="entry name" value="PROKAR_LIPOPROTEIN"/>
    <property type="match status" value="1"/>
</dbReference>
<feature type="region of interest" description="Disordered" evidence="1">
    <location>
        <begin position="31"/>
        <end position="52"/>
    </location>
</feature>
<comment type="caution">
    <text evidence="3">The sequence shown here is derived from an EMBL/GenBank/DDBJ whole genome shotgun (WGS) entry which is preliminary data.</text>
</comment>
<name>A0A955RKT9_9BACT</name>
<organism evidence="3 4">
    <name type="scientific">Candidatus Dojkabacteria bacterium</name>
    <dbReference type="NCBI Taxonomy" id="2099670"/>
    <lineage>
        <taxon>Bacteria</taxon>
        <taxon>Candidatus Dojkabacteria</taxon>
    </lineage>
</organism>
<dbReference type="EMBL" id="JAGQLH010000083">
    <property type="protein sequence ID" value="MCA9386126.1"/>
    <property type="molecule type" value="Genomic_DNA"/>
</dbReference>
<evidence type="ECO:0000256" key="2">
    <source>
        <dbReference type="SAM" id="SignalP"/>
    </source>
</evidence>
<evidence type="ECO:0000313" key="4">
    <source>
        <dbReference type="Proteomes" id="UP000754563"/>
    </source>
</evidence>
<keyword evidence="2" id="KW-0732">Signal</keyword>
<proteinExistence type="predicted"/>
<dbReference type="SUPFAM" id="SSF52833">
    <property type="entry name" value="Thioredoxin-like"/>
    <property type="match status" value="1"/>
</dbReference>